<dbReference type="Proteomes" id="UP000051086">
    <property type="component" value="Unassembled WGS sequence"/>
</dbReference>
<feature type="domain" description="Bacterial Ig" evidence="1">
    <location>
        <begin position="477"/>
        <end position="550"/>
    </location>
</feature>
<dbReference type="GO" id="GO:0005975">
    <property type="term" value="P:carbohydrate metabolic process"/>
    <property type="evidence" value="ECO:0007669"/>
    <property type="project" value="TreeGrafter"/>
</dbReference>
<dbReference type="Pfam" id="PF17936">
    <property type="entry name" value="Big_6"/>
    <property type="match status" value="2"/>
</dbReference>
<sequence length="1031" mass="103849">MSAVNYSVRSAGGTVSYGQSSPADGNIIPFFTGSQISLNLAPQDVIAYRTSGDDLIVELSNGQTVTIQGYFFEDGREPELFLSAHGEIQHVDLGGQVGDQYLASYNAVDTSGKWSAYDQLVFLDLERVEPVVAPLVAPVLGGLGSAAAAGAAVLGGGYVANKVIGGGGEITPTVNDPEATYETGGPTPDAVTISGTGEEGSDVTVVVGGSVQTTTVGGDGTWSVTYQAADLPADGVYESQVTVVNPDDKTFTLDGPAVDIDTSPPAVSVSEGTVSVGEVVNAAEHDDGHVLSGQGEAGATVTVEVNGHSQTTTIAEDGSWSVFFARNVLAEGEYTIDATITAVDARGNTTVVTDSIEVDTIAPAIAMGTVEGDDVINAAEASDGVTLAGTGEPGASLSISFQGQTTTTTVANDGSWSLFFSAGQVAAGTYDSAVQLVATDAAGNSTTTNYTLHIDTEGNVALNTPIAGDDMLNATEAAQGLTLTGTAEAGSTVVVEMMGVTRTVTATNAGTWSATYAAAEIPSGEYDATINVTATDGVGNVSTTSSVMRVDTSTLVGLDAPIAGDDMINAAEAAGGVTLTGMAEAGAMVQVTLEGATRLVTAAQDGSWSASFTTADIPAGTYQAAVTVTATDPAGNTATTRATVSVDTEIGVAVDAGQAGGDDIINAAEAGTGVTLTGTGEAGASVTVQMDGVSKTTTVAANGTWAVTYASSDIRAGEYDTTVVATITDAAGNTEQASRAIRVDTTTAATIEVTETTIGGDSFVNAAEMSQGLVLDGTAEPGASVTVVVEGVTRTTTADASGSWSVTYEPGSLPRGEYETTATVTTIDAVGNVGTSSTTFFVDTEVSNPLVDSVTQSDDDISAITLVADGSDHTISTLNANGTTTELSPTEVDLGATTMHAFNPRVPDGTNLVVSATDDAGNVSDTMVVLDDNATNAGTLGHAQIGDFQIEAIELDYAAGTQLTLTEAQIKALSDTSDTLTIHGNGDDQVTVAGAQRTGSTETIDGEAYDVYTIGDDGVTLVIDQDINVII</sequence>
<organism evidence="5 7">
    <name type="scientific">Thalassovita autumnalis</name>
    <dbReference type="NCBI Taxonomy" id="2072972"/>
    <lineage>
        <taxon>Bacteria</taxon>
        <taxon>Pseudomonadati</taxon>
        <taxon>Pseudomonadota</taxon>
        <taxon>Alphaproteobacteria</taxon>
        <taxon>Rhodobacterales</taxon>
        <taxon>Roseobacteraceae</taxon>
        <taxon>Thalassovita</taxon>
    </lineage>
</organism>
<dbReference type="Pfam" id="PF22783">
    <property type="entry name" value="BapA_N"/>
    <property type="match status" value="1"/>
</dbReference>
<dbReference type="Proteomes" id="UP000051887">
    <property type="component" value="Unassembled WGS sequence"/>
</dbReference>
<protein>
    <submittedName>
        <fullName evidence="5">Uncharacterized protein</fullName>
    </submittedName>
</protein>
<dbReference type="PANTHER" id="PTHR22901">
    <property type="entry name" value="SIALATE O-ACETYLESTERASE"/>
    <property type="match status" value="1"/>
</dbReference>
<evidence type="ECO:0000259" key="2">
    <source>
        <dbReference type="Pfam" id="PF19077"/>
    </source>
</evidence>
<dbReference type="Pfam" id="PF19077">
    <property type="entry name" value="Big_13"/>
    <property type="match status" value="3"/>
</dbReference>
<dbReference type="InterPro" id="IPR041498">
    <property type="entry name" value="Big_6"/>
</dbReference>
<feature type="domain" description="Bacterial Ig-like" evidence="2">
    <location>
        <begin position="578"/>
        <end position="648"/>
    </location>
</feature>
<dbReference type="EMBL" id="CYSC01000035">
    <property type="protein sequence ID" value="CUH73172.1"/>
    <property type="molecule type" value="Genomic_DNA"/>
</dbReference>
<feature type="domain" description="Biofilm-associated protein BapA-like prefix-like" evidence="3">
    <location>
        <begin position="32"/>
        <end position="79"/>
    </location>
</feature>
<dbReference type="InterPro" id="IPR013783">
    <property type="entry name" value="Ig-like_fold"/>
</dbReference>
<evidence type="ECO:0000313" key="5">
    <source>
        <dbReference type="EMBL" id="CUH73172.1"/>
    </source>
</evidence>
<dbReference type="PANTHER" id="PTHR22901:SF0">
    <property type="entry name" value="SIALATE O-ACETYLESTERASE"/>
    <property type="match status" value="1"/>
</dbReference>
<dbReference type="AlphaFoldDB" id="A0A0N7LXY0"/>
<dbReference type="InterPro" id="IPR048051">
    <property type="entry name" value="BapA-like_prefix-like"/>
</dbReference>
<reference evidence="4 6" key="1">
    <citation type="submission" date="2015-09" db="EMBL/GenBank/DDBJ databases">
        <authorList>
            <person name="Rodrigo-Torres L."/>
            <person name="Arahal D.R."/>
        </authorList>
    </citation>
    <scope>NUCLEOTIDE SEQUENCE [LARGE SCALE GENOMIC DNA]</scope>
    <source>
        <strain evidence="4 6">CECT 5118</strain>
    </source>
</reference>
<dbReference type="InterPro" id="IPR044016">
    <property type="entry name" value="Big_13"/>
</dbReference>
<accession>A0A0N7LXY0</accession>
<evidence type="ECO:0000259" key="3">
    <source>
        <dbReference type="Pfam" id="PF22783"/>
    </source>
</evidence>
<feature type="domain" description="Bacterial Ig-like" evidence="2">
    <location>
        <begin position="769"/>
        <end position="844"/>
    </location>
</feature>
<dbReference type="EMBL" id="CYSB01000040">
    <property type="protein sequence ID" value="CUH69768.1"/>
    <property type="molecule type" value="Genomic_DNA"/>
</dbReference>
<reference evidence="5 7" key="2">
    <citation type="submission" date="2015-09" db="EMBL/GenBank/DDBJ databases">
        <authorList>
            <consortium name="Swine Surveillance"/>
        </authorList>
    </citation>
    <scope>NUCLEOTIDE SEQUENCE [LARGE SCALE GENOMIC DNA]</scope>
    <source>
        <strain evidence="5 7">5120</strain>
    </source>
</reference>
<dbReference type="RefSeq" id="WP_058244319.1">
    <property type="nucleotide sequence ID" value="NZ_CYSB01000040.1"/>
</dbReference>
<dbReference type="NCBIfam" id="NF033510">
    <property type="entry name" value="Ca_tandemer"/>
    <property type="match status" value="7"/>
</dbReference>
<name>A0A0N7LXY0_9RHOB</name>
<dbReference type="Gene3D" id="2.60.40.10">
    <property type="entry name" value="Immunoglobulins"/>
    <property type="match status" value="7"/>
</dbReference>
<keyword evidence="6" id="KW-1185">Reference proteome</keyword>
<feature type="domain" description="Bacterial Ig-like" evidence="2">
    <location>
        <begin position="654"/>
        <end position="745"/>
    </location>
</feature>
<dbReference type="GO" id="GO:0001681">
    <property type="term" value="F:sialate O-acetylesterase activity"/>
    <property type="evidence" value="ECO:0007669"/>
    <property type="project" value="InterPro"/>
</dbReference>
<evidence type="ECO:0000259" key="1">
    <source>
        <dbReference type="Pfam" id="PF17936"/>
    </source>
</evidence>
<evidence type="ECO:0000313" key="7">
    <source>
        <dbReference type="Proteomes" id="UP000051887"/>
    </source>
</evidence>
<proteinExistence type="predicted"/>
<evidence type="ECO:0000313" key="4">
    <source>
        <dbReference type="EMBL" id="CUH69768.1"/>
    </source>
</evidence>
<dbReference type="OrthoDB" id="7858035at2"/>
<gene>
    <name evidence="4" type="ORF">TL5118_03738</name>
    <name evidence="5" type="ORF">TL5120_02979</name>
</gene>
<feature type="domain" description="Bacterial Ig" evidence="1">
    <location>
        <begin position="381"/>
        <end position="447"/>
    </location>
</feature>
<evidence type="ECO:0000313" key="6">
    <source>
        <dbReference type="Proteomes" id="UP000051086"/>
    </source>
</evidence>
<dbReference type="InterPro" id="IPR039329">
    <property type="entry name" value="SIAE"/>
</dbReference>